<dbReference type="Pfam" id="PF12279">
    <property type="entry name" value="DUF3619"/>
    <property type="match status" value="1"/>
</dbReference>
<dbReference type="RefSeq" id="WP_163456600.1">
    <property type="nucleotide sequence ID" value="NZ_JAAGOH010000005.1"/>
</dbReference>
<keyword evidence="3" id="KW-1185">Reference proteome</keyword>
<evidence type="ECO:0000313" key="2">
    <source>
        <dbReference type="EMBL" id="NDY90743.1"/>
    </source>
</evidence>
<accession>A0A7C9TJ60</accession>
<sequence length="151" mass="16570">MNSLSATLHAPSIPRSPDRQGADSDTLEAQLAGRITVALSERADELPADIAERLRFAREQAVSRSAVLGRSASRRRHRNLPATPLPAWLRRVASAVPVALLLLGMVAIDEWQHRAEVRAVAEIDGDLLVDDLPVEAYTDPGFLEYLKSQQE</sequence>
<protein>
    <submittedName>
        <fullName evidence="2">DUF3619 family protein</fullName>
    </submittedName>
</protein>
<evidence type="ECO:0000256" key="1">
    <source>
        <dbReference type="SAM" id="MobiDB-lite"/>
    </source>
</evidence>
<organism evidence="2 3">
    <name type="scientific">Ideonella livida</name>
    <dbReference type="NCBI Taxonomy" id="2707176"/>
    <lineage>
        <taxon>Bacteria</taxon>
        <taxon>Pseudomonadati</taxon>
        <taxon>Pseudomonadota</taxon>
        <taxon>Betaproteobacteria</taxon>
        <taxon>Burkholderiales</taxon>
        <taxon>Sphaerotilaceae</taxon>
        <taxon>Ideonella</taxon>
    </lineage>
</organism>
<reference evidence="2 3" key="1">
    <citation type="submission" date="2020-02" db="EMBL/GenBank/DDBJ databases">
        <title>Ideonella bacterium strain TBM-1.</title>
        <authorList>
            <person name="Chen W.-M."/>
        </authorList>
    </citation>
    <scope>NUCLEOTIDE SEQUENCE [LARGE SCALE GENOMIC DNA]</scope>
    <source>
        <strain evidence="2 3">TBM-1</strain>
    </source>
</reference>
<feature type="region of interest" description="Disordered" evidence="1">
    <location>
        <begin position="1"/>
        <end position="26"/>
    </location>
</feature>
<name>A0A7C9TJ60_9BURK</name>
<dbReference type="Proteomes" id="UP000484255">
    <property type="component" value="Unassembled WGS sequence"/>
</dbReference>
<proteinExistence type="predicted"/>
<gene>
    <name evidence="2" type="ORF">G3A44_05990</name>
</gene>
<evidence type="ECO:0000313" key="3">
    <source>
        <dbReference type="Proteomes" id="UP000484255"/>
    </source>
</evidence>
<dbReference type="AlphaFoldDB" id="A0A7C9TJ60"/>
<comment type="caution">
    <text evidence="2">The sequence shown here is derived from an EMBL/GenBank/DDBJ whole genome shotgun (WGS) entry which is preliminary data.</text>
</comment>
<dbReference type="InterPro" id="IPR022064">
    <property type="entry name" value="DUF3619"/>
</dbReference>
<dbReference type="EMBL" id="JAAGOH010000005">
    <property type="protein sequence ID" value="NDY90743.1"/>
    <property type="molecule type" value="Genomic_DNA"/>
</dbReference>